<comment type="caution">
    <text evidence="2">The sequence shown here is derived from an EMBL/GenBank/DDBJ whole genome shotgun (WGS) entry which is preliminary data.</text>
</comment>
<dbReference type="EMBL" id="BARS01055163">
    <property type="protein sequence ID" value="GAG43265.1"/>
    <property type="molecule type" value="Genomic_DNA"/>
</dbReference>
<dbReference type="AlphaFoldDB" id="X0XJA8"/>
<dbReference type="InterPro" id="IPR008207">
    <property type="entry name" value="Sig_transdc_His_kin_Hpt_dom"/>
</dbReference>
<accession>X0XJA8</accession>
<dbReference type="Gene3D" id="1.20.120.160">
    <property type="entry name" value="HPT domain"/>
    <property type="match status" value="1"/>
</dbReference>
<name>X0XJA8_9ZZZZ</name>
<organism evidence="2">
    <name type="scientific">marine sediment metagenome</name>
    <dbReference type="NCBI Taxonomy" id="412755"/>
    <lineage>
        <taxon>unclassified sequences</taxon>
        <taxon>metagenomes</taxon>
        <taxon>ecological metagenomes</taxon>
    </lineage>
</organism>
<dbReference type="GO" id="GO:0000160">
    <property type="term" value="P:phosphorelay signal transduction system"/>
    <property type="evidence" value="ECO:0007669"/>
    <property type="project" value="InterPro"/>
</dbReference>
<dbReference type="InterPro" id="IPR036641">
    <property type="entry name" value="HPT_dom_sf"/>
</dbReference>
<proteinExistence type="predicted"/>
<protein>
    <recommendedName>
        <fullName evidence="1">HPt domain-containing protein</fullName>
    </recommendedName>
</protein>
<dbReference type="PROSITE" id="PS50894">
    <property type="entry name" value="HPT"/>
    <property type="match status" value="1"/>
</dbReference>
<feature type="domain" description="HPt" evidence="1">
    <location>
        <begin position="19"/>
        <end position="111"/>
    </location>
</feature>
<dbReference type="Pfam" id="PF01627">
    <property type="entry name" value="Hpt"/>
    <property type="match status" value="1"/>
</dbReference>
<dbReference type="SUPFAM" id="SSF47226">
    <property type="entry name" value="Histidine-containing phosphotransfer domain, HPT domain"/>
    <property type="match status" value="1"/>
</dbReference>
<reference evidence="2" key="1">
    <citation type="journal article" date="2014" name="Front. Microbiol.">
        <title>High frequency of phylogenetically diverse reductive dehalogenase-homologous genes in deep subseafloor sedimentary metagenomes.</title>
        <authorList>
            <person name="Kawai M."/>
            <person name="Futagami T."/>
            <person name="Toyoda A."/>
            <person name="Takaki Y."/>
            <person name="Nishi S."/>
            <person name="Hori S."/>
            <person name="Arai W."/>
            <person name="Tsubouchi T."/>
            <person name="Morono Y."/>
            <person name="Uchiyama I."/>
            <person name="Ito T."/>
            <person name="Fujiyama A."/>
            <person name="Inagaki F."/>
            <person name="Takami H."/>
        </authorList>
    </citation>
    <scope>NUCLEOTIDE SEQUENCE</scope>
    <source>
        <strain evidence="2">Expedition CK06-06</strain>
    </source>
</reference>
<evidence type="ECO:0000259" key="1">
    <source>
        <dbReference type="PROSITE" id="PS50894"/>
    </source>
</evidence>
<evidence type="ECO:0000313" key="2">
    <source>
        <dbReference type="EMBL" id="GAG43265.1"/>
    </source>
</evidence>
<gene>
    <name evidence="2" type="ORF">S01H1_81507</name>
</gene>
<sequence length="111" mass="12243">MGEDNRNPQEPIGSELVREDASFADIVVQFVEGLDGRLARMEEAMRAGDFEALRVAAHQLKGTGAGYGYPVLTERARELEQFAKSRTLDECANALAELKETCERVVVDANQ</sequence>